<dbReference type="EMBL" id="JAYMYQ010000001">
    <property type="protein sequence ID" value="KAK7361588.1"/>
    <property type="molecule type" value="Genomic_DNA"/>
</dbReference>
<evidence type="ECO:0000313" key="2">
    <source>
        <dbReference type="EMBL" id="KAK7361588.1"/>
    </source>
</evidence>
<comment type="caution">
    <text evidence="2">The sequence shown here is derived from an EMBL/GenBank/DDBJ whole genome shotgun (WGS) entry which is preliminary data.</text>
</comment>
<dbReference type="Proteomes" id="UP001367508">
    <property type="component" value="Unassembled WGS sequence"/>
</dbReference>
<organism evidence="2 3">
    <name type="scientific">Canavalia gladiata</name>
    <name type="common">Sword bean</name>
    <name type="synonym">Dolichos gladiatus</name>
    <dbReference type="NCBI Taxonomy" id="3824"/>
    <lineage>
        <taxon>Eukaryota</taxon>
        <taxon>Viridiplantae</taxon>
        <taxon>Streptophyta</taxon>
        <taxon>Embryophyta</taxon>
        <taxon>Tracheophyta</taxon>
        <taxon>Spermatophyta</taxon>
        <taxon>Magnoliopsida</taxon>
        <taxon>eudicotyledons</taxon>
        <taxon>Gunneridae</taxon>
        <taxon>Pentapetalae</taxon>
        <taxon>rosids</taxon>
        <taxon>fabids</taxon>
        <taxon>Fabales</taxon>
        <taxon>Fabaceae</taxon>
        <taxon>Papilionoideae</taxon>
        <taxon>50 kb inversion clade</taxon>
        <taxon>NPAAA clade</taxon>
        <taxon>indigoferoid/millettioid clade</taxon>
        <taxon>Phaseoleae</taxon>
        <taxon>Canavalia</taxon>
    </lineage>
</organism>
<evidence type="ECO:0000313" key="3">
    <source>
        <dbReference type="Proteomes" id="UP001367508"/>
    </source>
</evidence>
<proteinExistence type="predicted"/>
<evidence type="ECO:0000256" key="1">
    <source>
        <dbReference type="SAM" id="MobiDB-lite"/>
    </source>
</evidence>
<sequence length="190" mass="21498">MGNNPQNPTPGTRRQDQGLANERSIHQAKCPVKAFYRAFPQLLGSKFVLARQPTNKCLTWSSCWFHLGPAPDLPTRLHEALEGYLMPKGHQRNSTSGKLIFINSASTFPGQGFPVGPQITNERLGFYVGRRLWAFYYALENRTPLLLLWLIEYSGLAPNNLGIPSRSQILVYHHVTTSHRVITEHEYVQA</sequence>
<gene>
    <name evidence="2" type="ORF">VNO77_03658</name>
</gene>
<name>A0AAN9N078_CANGL</name>
<protein>
    <submittedName>
        <fullName evidence="2">Uncharacterized protein</fullName>
    </submittedName>
</protein>
<dbReference type="AlphaFoldDB" id="A0AAN9N078"/>
<feature type="compositionally biased region" description="Polar residues" evidence="1">
    <location>
        <begin position="1"/>
        <end position="12"/>
    </location>
</feature>
<reference evidence="2 3" key="1">
    <citation type="submission" date="2024-01" db="EMBL/GenBank/DDBJ databases">
        <title>The genomes of 5 underutilized Papilionoideae crops provide insights into root nodulation and disease resistanc.</title>
        <authorList>
            <person name="Jiang F."/>
        </authorList>
    </citation>
    <scope>NUCLEOTIDE SEQUENCE [LARGE SCALE GENOMIC DNA]</scope>
    <source>
        <strain evidence="2">LVBAO_FW01</strain>
        <tissue evidence="2">Leaves</tissue>
    </source>
</reference>
<keyword evidence="3" id="KW-1185">Reference proteome</keyword>
<feature type="region of interest" description="Disordered" evidence="1">
    <location>
        <begin position="1"/>
        <end position="20"/>
    </location>
</feature>
<accession>A0AAN9N078</accession>